<evidence type="ECO:0000313" key="6">
    <source>
        <dbReference type="Proteomes" id="UP000009026"/>
    </source>
</evidence>
<feature type="chain" id="PRO_5005213575" evidence="3">
    <location>
        <begin position="26"/>
        <end position="367"/>
    </location>
</feature>
<feature type="signal peptide" evidence="3">
    <location>
        <begin position="1"/>
        <end position="25"/>
    </location>
</feature>
<dbReference type="Proteomes" id="UP000009026">
    <property type="component" value="Chromosome"/>
</dbReference>
<keyword evidence="2 3" id="KW-0732">Signal</keyword>
<evidence type="ECO:0000256" key="1">
    <source>
        <dbReference type="ARBA" id="ARBA00004196"/>
    </source>
</evidence>
<evidence type="ECO:0000256" key="2">
    <source>
        <dbReference type="ARBA" id="ARBA00022729"/>
    </source>
</evidence>
<evidence type="ECO:0000313" key="5">
    <source>
        <dbReference type="EMBL" id="AKQ67487.1"/>
    </source>
</evidence>
<dbReference type="InterPro" id="IPR018976">
    <property type="entry name" value="Imelysin-like"/>
</dbReference>
<evidence type="ECO:0000256" key="3">
    <source>
        <dbReference type="SAM" id="SignalP"/>
    </source>
</evidence>
<dbReference type="InterPro" id="IPR038352">
    <property type="entry name" value="Imelysin_sf"/>
</dbReference>
<organism evidence="5 6">
    <name type="scientific">Pseudomyxococcus hansupus</name>
    <dbReference type="NCBI Taxonomy" id="1297742"/>
    <lineage>
        <taxon>Bacteria</taxon>
        <taxon>Pseudomonadati</taxon>
        <taxon>Myxococcota</taxon>
        <taxon>Myxococcia</taxon>
        <taxon>Myxococcales</taxon>
        <taxon>Cystobacterineae</taxon>
        <taxon>Myxococcaceae</taxon>
        <taxon>Pseudomyxococcus</taxon>
    </lineage>
</organism>
<gene>
    <name evidence="5" type="ORF">A176_004399</name>
</gene>
<protein>
    <submittedName>
        <fullName evidence="5">Iron-regulated protein A</fullName>
    </submittedName>
</protein>
<proteinExistence type="predicted"/>
<dbReference type="OrthoDB" id="9764688at2"/>
<dbReference type="GO" id="GO:0030313">
    <property type="term" value="C:cell envelope"/>
    <property type="evidence" value="ECO:0007669"/>
    <property type="project" value="UniProtKB-SubCell"/>
</dbReference>
<reference evidence="5 6" key="1">
    <citation type="journal article" date="2016" name="PLoS ONE">
        <title>Complete Genome Sequence and Comparative Genomics of a Novel Myxobacterium Myxococcus hansupus.</title>
        <authorList>
            <person name="Sharma G."/>
            <person name="Narwani T."/>
            <person name="Subramanian S."/>
        </authorList>
    </citation>
    <scope>NUCLEOTIDE SEQUENCE [LARGE SCALE GENOMIC DNA]</scope>
    <source>
        <strain evidence="6">mixupus</strain>
    </source>
</reference>
<dbReference type="InterPro" id="IPR034982">
    <property type="entry name" value="Imelysin-like_IrpA"/>
</dbReference>
<dbReference type="EMBL" id="CP012109">
    <property type="protein sequence ID" value="AKQ67487.1"/>
    <property type="molecule type" value="Genomic_DNA"/>
</dbReference>
<dbReference type="STRING" id="1297742.A176_004399"/>
<dbReference type="AlphaFoldDB" id="A0A0H4XH03"/>
<dbReference type="Pfam" id="PF09375">
    <property type="entry name" value="Peptidase_M75"/>
    <property type="match status" value="1"/>
</dbReference>
<comment type="subcellular location">
    <subcellularLocation>
        <location evidence="1">Cell envelope</location>
    </subcellularLocation>
</comment>
<dbReference type="Gene3D" id="1.20.1420.20">
    <property type="entry name" value="M75 peptidase, HXXE motif"/>
    <property type="match status" value="1"/>
</dbReference>
<dbReference type="PATRIC" id="fig|1297742.4.peg.4441"/>
<feature type="domain" description="Imelysin-like" evidence="4">
    <location>
        <begin position="55"/>
        <end position="355"/>
    </location>
</feature>
<dbReference type="eggNOG" id="COG3487">
    <property type="taxonomic scope" value="Bacteria"/>
</dbReference>
<dbReference type="CDD" id="cd14658">
    <property type="entry name" value="Imelysin-like_IrpA"/>
    <property type="match status" value="1"/>
</dbReference>
<name>A0A0H4XH03_9BACT</name>
<sequence length="367" mass="39755">MPRFTIPLRRLLLPALMSGALLANACGSTDDCCDVGPNTALEQSLIINFTDTVVLPTYQRLATRLTELDASVQALRNAPTQANLDAARAAWFAARIPWEQSEGFLFGPVDSFGYDPALDSWPVNRTDLDAVLASGDALTSTYVRNLQETQKGFHTAEYLLFGDGGTKRPADFNARQFEYLTAITAELKSVGDSLAGAWTQTTDGRPPYRDTLTTAGQVGNAAYPSLQSAAQEMVGGIINILDEVANGKIADPYDAKDPDLVESQFAYNSLSDFTNNLRSVENVYLGRLDGTQAQGQTLRDVVGVDSELDVRIRAEIAQSISALAAIPEPFRESIRDPASARNIEAAQAAINALKNTFESQVMPRVNR</sequence>
<evidence type="ECO:0000259" key="4">
    <source>
        <dbReference type="Pfam" id="PF09375"/>
    </source>
</evidence>
<keyword evidence="6" id="KW-1185">Reference proteome</keyword>
<accession>A0A0H4XH03</accession>
<dbReference type="KEGG" id="mym:A176_004399"/>
<dbReference type="RefSeq" id="WP_002639141.1">
    <property type="nucleotide sequence ID" value="NZ_CP012109.1"/>
</dbReference>